<dbReference type="PANTHER" id="PTHR36842:SF1">
    <property type="entry name" value="PROTEIN TOLB"/>
    <property type="match status" value="1"/>
</dbReference>
<proteinExistence type="predicted"/>
<dbReference type="Proteomes" id="UP000628710">
    <property type="component" value="Unassembled WGS sequence"/>
</dbReference>
<sequence>MALGKVTQLEFKTSIDPKTGSSITQLTPDNAVCHRNYFYQKCFTNDGSKLLFAADFDGHWNYHLMDLKAQTATQLTEGAGDNTFGGFLTTDNKSLIFVKSDHALIKVNLETQAHDVLYEVESGWVGYGTWVPNSECTKIVGIEIKESDYLPLTDWKKFAEQYHRNPVCRLFSVDLSTGERTTVLEQKVWMGHPIYRPFDDSMVAFCHEGPHDLVRNRMWFVDENGDNVRKVRDQEEGEACTHEFWVPDGSKMIFVSYMHGETDRWMCSIDPTTLAFKKEMKMPACSHLMSNFDGTMVVGDGSDTPVDVADTSGHQLENDPNLYLFDLKAGTSKIICTHDTSWDVLAGNRQINHPHPSFTPDNSAVLYGSDKNGTPAIYMATI</sequence>
<organism evidence="2 3">
    <name type="scientific">Marinomonas transparens</name>
    <dbReference type="NCBI Taxonomy" id="2795388"/>
    <lineage>
        <taxon>Bacteria</taxon>
        <taxon>Pseudomonadati</taxon>
        <taxon>Pseudomonadota</taxon>
        <taxon>Gammaproteobacteria</taxon>
        <taxon>Oceanospirillales</taxon>
        <taxon>Oceanospirillaceae</taxon>
        <taxon>Marinomonas</taxon>
    </lineage>
</organism>
<dbReference type="Gene3D" id="2.130.10.10">
    <property type="entry name" value="YVTN repeat-like/Quinoprotein amine dehydrogenase"/>
    <property type="match status" value="1"/>
</dbReference>
<comment type="caution">
    <text evidence="2">The sequence shown here is derived from an EMBL/GenBank/DDBJ whole genome shotgun (WGS) entry which is preliminary data.</text>
</comment>
<dbReference type="SUPFAM" id="SSF82171">
    <property type="entry name" value="DPP6 N-terminal domain-like"/>
    <property type="match status" value="1"/>
</dbReference>
<dbReference type="InterPro" id="IPR015943">
    <property type="entry name" value="WD40/YVTN_repeat-like_dom_sf"/>
</dbReference>
<reference evidence="2" key="1">
    <citation type="submission" date="2020-12" db="EMBL/GenBank/DDBJ databases">
        <title>Marinomonas arctica sp. nov., a psychrotolerant bacterium isolated from the Arctic.</title>
        <authorList>
            <person name="Zhang Y."/>
        </authorList>
    </citation>
    <scope>NUCLEOTIDE SEQUENCE</scope>
    <source>
        <strain evidence="2">C1424</strain>
    </source>
</reference>
<evidence type="ECO:0000259" key="1">
    <source>
        <dbReference type="Pfam" id="PF14583"/>
    </source>
</evidence>
<keyword evidence="3" id="KW-1185">Reference proteome</keyword>
<dbReference type="EMBL" id="JAEMNX010000003">
    <property type="protein sequence ID" value="MBJ7537250.1"/>
    <property type="molecule type" value="Genomic_DNA"/>
</dbReference>
<evidence type="ECO:0000313" key="2">
    <source>
        <dbReference type="EMBL" id="MBJ7537250.1"/>
    </source>
</evidence>
<accession>A0A934MZ77</accession>
<feature type="domain" description="Oligogalacturonate lyase" evidence="1">
    <location>
        <begin position="1"/>
        <end position="382"/>
    </location>
</feature>
<dbReference type="GO" id="GO:0045490">
    <property type="term" value="P:pectin catabolic process"/>
    <property type="evidence" value="ECO:0007669"/>
    <property type="project" value="InterPro"/>
</dbReference>
<protein>
    <submittedName>
        <fullName evidence="2">PD40 domain-containing protein</fullName>
    </submittedName>
</protein>
<dbReference type="GO" id="GO:0047487">
    <property type="term" value="F:oligogalacturonide lyase activity"/>
    <property type="evidence" value="ECO:0007669"/>
    <property type="project" value="InterPro"/>
</dbReference>
<dbReference type="Pfam" id="PF14583">
    <property type="entry name" value="Pectate_lyase22"/>
    <property type="match status" value="1"/>
</dbReference>
<dbReference type="InterPro" id="IPR027946">
    <property type="entry name" value="Ogl_dom"/>
</dbReference>
<gene>
    <name evidence="2" type="ORF">I8J31_06105</name>
</gene>
<evidence type="ECO:0000313" key="3">
    <source>
        <dbReference type="Proteomes" id="UP000628710"/>
    </source>
</evidence>
<dbReference type="RefSeq" id="WP_199467385.1">
    <property type="nucleotide sequence ID" value="NZ_JAEMNX010000003.1"/>
</dbReference>
<name>A0A934MZ77_9GAMM</name>
<dbReference type="AlphaFoldDB" id="A0A934MZ77"/>
<dbReference type="PANTHER" id="PTHR36842">
    <property type="entry name" value="PROTEIN TOLB HOMOLOG"/>
    <property type="match status" value="1"/>
</dbReference>